<dbReference type="Proteomes" id="UP000441754">
    <property type="component" value="Unassembled WGS sequence"/>
</dbReference>
<dbReference type="PIRSF" id="PIRSF021700">
    <property type="entry name" value="3_dmu_93_MTrfase"/>
    <property type="match status" value="1"/>
</dbReference>
<comment type="caution">
    <text evidence="2">The sequence shown here is derived from an EMBL/GenBank/DDBJ whole genome shotgun (WGS) entry which is preliminary data.</text>
</comment>
<dbReference type="CDD" id="cd06588">
    <property type="entry name" value="PhnB_like"/>
    <property type="match status" value="1"/>
</dbReference>
<feature type="domain" description="PhnB-like" evidence="1">
    <location>
        <begin position="2"/>
        <end position="117"/>
    </location>
</feature>
<evidence type="ECO:0000259" key="1">
    <source>
        <dbReference type="Pfam" id="PF06983"/>
    </source>
</evidence>
<dbReference type="EMBL" id="WJXZ01000002">
    <property type="protein sequence ID" value="MRS60719.1"/>
    <property type="molecule type" value="Genomic_DNA"/>
</dbReference>
<protein>
    <submittedName>
        <fullName evidence="2">VOC family protein</fullName>
    </submittedName>
</protein>
<evidence type="ECO:0000313" key="3">
    <source>
        <dbReference type="Proteomes" id="UP000441754"/>
    </source>
</evidence>
<dbReference type="InterPro" id="IPR028973">
    <property type="entry name" value="PhnB-like"/>
</dbReference>
<gene>
    <name evidence="2" type="ORF">GJJ30_05390</name>
</gene>
<evidence type="ECO:0000313" key="2">
    <source>
        <dbReference type="EMBL" id="MRS60719.1"/>
    </source>
</evidence>
<dbReference type="InterPro" id="IPR029068">
    <property type="entry name" value="Glyas_Bleomycin-R_OHBP_Dase"/>
</dbReference>
<reference evidence="2 3" key="1">
    <citation type="journal article" date="2018" name="Antonie Van Leeuwenhoek">
        <title>Larkinella terrae sp. nov., isolated from soil on Jeju Island, South Korea.</title>
        <authorList>
            <person name="Ten L.N."/>
            <person name="Jeon J."/>
            <person name="Park S.J."/>
            <person name="Park S."/>
            <person name="Lee S.Y."/>
            <person name="Kim M.K."/>
            <person name="Jung H.Y."/>
        </authorList>
    </citation>
    <scope>NUCLEOTIDE SEQUENCE [LARGE SCALE GENOMIC DNA]</scope>
    <source>
        <strain evidence="2 3">KCTC 52001</strain>
    </source>
</reference>
<organism evidence="2 3">
    <name type="scientific">Larkinella terrae</name>
    <dbReference type="NCBI Taxonomy" id="2025311"/>
    <lineage>
        <taxon>Bacteria</taxon>
        <taxon>Pseudomonadati</taxon>
        <taxon>Bacteroidota</taxon>
        <taxon>Cytophagia</taxon>
        <taxon>Cytophagales</taxon>
        <taxon>Spirosomataceae</taxon>
        <taxon>Larkinella</taxon>
    </lineage>
</organism>
<keyword evidence="3" id="KW-1185">Reference proteome</keyword>
<accession>A0A7K0EFU5</accession>
<dbReference type="PANTHER" id="PTHR33990">
    <property type="entry name" value="PROTEIN YJDN-RELATED"/>
    <property type="match status" value="1"/>
</dbReference>
<dbReference type="InterPro" id="IPR009725">
    <property type="entry name" value="3_dmu_93_MTrfase"/>
</dbReference>
<dbReference type="AlphaFoldDB" id="A0A7K0EFU5"/>
<dbReference type="RefSeq" id="WP_154173942.1">
    <property type="nucleotide sequence ID" value="NZ_WJXZ01000002.1"/>
</dbReference>
<dbReference type="SUPFAM" id="SSF54593">
    <property type="entry name" value="Glyoxalase/Bleomycin resistance protein/Dihydroxybiphenyl dioxygenase"/>
    <property type="match status" value="1"/>
</dbReference>
<dbReference type="Pfam" id="PF06983">
    <property type="entry name" value="3-dmu-9_3-mt"/>
    <property type="match status" value="1"/>
</dbReference>
<proteinExistence type="predicted"/>
<dbReference type="OrthoDB" id="9806473at2"/>
<sequence>MQKITTFLTFNDQAEEAAQLYTSVFKNSKITSVSRYGEGAPVPAGTVMSVTFELDGQPFSALNGGSHFKFSEGISLFVNCDTQEEVDAYWEKLTADGGEPGRCGWLKDKFGVSWQIIPSNLGKLLQDKDPEKAKRKMQAMLKMSKLDMATLEQA</sequence>
<dbReference type="Gene3D" id="3.10.180.10">
    <property type="entry name" value="2,3-Dihydroxybiphenyl 1,2-Dioxygenase, domain 1"/>
    <property type="match status" value="1"/>
</dbReference>
<name>A0A7K0EFU5_9BACT</name>